<name>A0A2M9XDS4_9LEPT</name>
<dbReference type="EMBL" id="NPDN01000004">
    <property type="protein sequence ID" value="PJZ25837.1"/>
    <property type="molecule type" value="Genomic_DNA"/>
</dbReference>
<dbReference type="GO" id="GO:0009425">
    <property type="term" value="C:bacterial-type flagellum basal body"/>
    <property type="evidence" value="ECO:0007669"/>
    <property type="project" value="InterPro"/>
</dbReference>
<evidence type="ECO:0000256" key="4">
    <source>
        <dbReference type="ARBA" id="ARBA00022475"/>
    </source>
</evidence>
<comment type="subcellular location">
    <subcellularLocation>
        <location evidence="2">Cell membrane</location>
        <topology evidence="2">Single-pass membrane protein</topology>
    </subcellularLocation>
</comment>
<keyword evidence="11" id="KW-0966">Cell projection</keyword>
<comment type="similarity">
    <text evidence="3 10">Belongs to the FliL family.</text>
</comment>
<evidence type="ECO:0000256" key="2">
    <source>
        <dbReference type="ARBA" id="ARBA00004162"/>
    </source>
</evidence>
<dbReference type="OrthoDB" id="9812383at2"/>
<dbReference type="AlphaFoldDB" id="A0A2M9XDS4"/>
<evidence type="ECO:0000256" key="5">
    <source>
        <dbReference type="ARBA" id="ARBA00022500"/>
    </source>
</evidence>
<evidence type="ECO:0000256" key="9">
    <source>
        <dbReference type="ARBA" id="ARBA00023136"/>
    </source>
</evidence>
<dbReference type="Pfam" id="PF03748">
    <property type="entry name" value="FliL"/>
    <property type="match status" value="1"/>
</dbReference>
<comment type="function">
    <text evidence="1 10">Controls the rotational direction of flagella during chemotaxis.</text>
</comment>
<evidence type="ECO:0000256" key="1">
    <source>
        <dbReference type="ARBA" id="ARBA00002254"/>
    </source>
</evidence>
<dbReference type="PANTHER" id="PTHR35091:SF2">
    <property type="entry name" value="FLAGELLAR PROTEIN FLIL"/>
    <property type="match status" value="1"/>
</dbReference>
<dbReference type="RefSeq" id="WP_008591739.1">
    <property type="nucleotide sequence ID" value="NZ_NPDL01000001.1"/>
</dbReference>
<keyword evidence="9 10" id="KW-0472">Membrane</keyword>
<keyword evidence="6 10" id="KW-0812">Transmembrane</keyword>
<evidence type="ECO:0000256" key="10">
    <source>
        <dbReference type="RuleBase" id="RU364125"/>
    </source>
</evidence>
<comment type="caution">
    <text evidence="11">The sequence shown here is derived from an EMBL/GenBank/DDBJ whole genome shotgun (WGS) entry which is preliminary data.</text>
</comment>
<evidence type="ECO:0000256" key="8">
    <source>
        <dbReference type="ARBA" id="ARBA00022989"/>
    </source>
</evidence>
<dbReference type="GO" id="GO:0071978">
    <property type="term" value="P:bacterial-type flagellum-dependent swarming motility"/>
    <property type="evidence" value="ECO:0007669"/>
    <property type="project" value="TreeGrafter"/>
</dbReference>
<keyword evidence="11" id="KW-0969">Cilium</keyword>
<evidence type="ECO:0000313" key="12">
    <source>
        <dbReference type="Proteomes" id="UP000232196"/>
    </source>
</evidence>
<evidence type="ECO:0000256" key="7">
    <source>
        <dbReference type="ARBA" id="ARBA00022779"/>
    </source>
</evidence>
<keyword evidence="7 10" id="KW-0283">Flagellar rotation</keyword>
<feature type="transmembrane region" description="Helical" evidence="10">
    <location>
        <begin position="28"/>
        <end position="50"/>
    </location>
</feature>
<evidence type="ECO:0000256" key="3">
    <source>
        <dbReference type="ARBA" id="ARBA00008281"/>
    </source>
</evidence>
<dbReference type="PANTHER" id="PTHR35091">
    <property type="entry name" value="FLAGELLAR PROTEIN FLIL"/>
    <property type="match status" value="1"/>
</dbReference>
<keyword evidence="5 10" id="KW-0145">Chemotaxis</keyword>
<keyword evidence="8 10" id="KW-1133">Transmembrane helix</keyword>
<reference evidence="11 12" key="1">
    <citation type="submission" date="2017-07" db="EMBL/GenBank/DDBJ databases">
        <title>Leptospira spp. isolated from tropical soils.</title>
        <authorList>
            <person name="Thibeaux R."/>
            <person name="Iraola G."/>
            <person name="Ferres I."/>
            <person name="Bierque E."/>
            <person name="Girault D."/>
            <person name="Soupe-Gilbert M.-E."/>
            <person name="Picardeau M."/>
            <person name="Goarant C."/>
        </authorList>
    </citation>
    <scope>NUCLEOTIDE SEQUENCE [LARGE SCALE GENOMIC DNA]</scope>
    <source>
        <strain evidence="11 12">MCA1-C-A1</strain>
    </source>
</reference>
<gene>
    <name evidence="11" type="ORF">CH357_09395</name>
</gene>
<sequence length="174" mass="19352">MGDPEIDEEEGGLPAADAGAGSSPLIKWLIYIAGAVFGIIIVVLVSMFVAKQAATSTFREMKNVALVKPPPPLMTFQFQEEFRINTADKGETHFVKMKLSFGVARDDAKITAELAERIAQMRDLVNLIIGRKTKDDLIDVEDQLDLREEIKAQINHILSDGKIQEVYFTEFIVN</sequence>
<dbReference type="GO" id="GO:0006935">
    <property type="term" value="P:chemotaxis"/>
    <property type="evidence" value="ECO:0007669"/>
    <property type="project" value="UniProtKB-KW"/>
</dbReference>
<keyword evidence="11" id="KW-0282">Flagellum</keyword>
<keyword evidence="4 10" id="KW-1003">Cell membrane</keyword>
<keyword evidence="12" id="KW-1185">Reference proteome</keyword>
<dbReference type="GO" id="GO:0005886">
    <property type="term" value="C:plasma membrane"/>
    <property type="evidence" value="ECO:0007669"/>
    <property type="project" value="UniProtKB-SubCell"/>
</dbReference>
<dbReference type="Proteomes" id="UP000232196">
    <property type="component" value="Unassembled WGS sequence"/>
</dbReference>
<proteinExistence type="inferred from homology"/>
<protein>
    <recommendedName>
        <fullName evidence="10">Flagellar protein FliL</fullName>
    </recommendedName>
</protein>
<evidence type="ECO:0000256" key="6">
    <source>
        <dbReference type="ARBA" id="ARBA00022692"/>
    </source>
</evidence>
<accession>A0A2M9XDS4</accession>
<evidence type="ECO:0000313" key="11">
    <source>
        <dbReference type="EMBL" id="PJZ25837.1"/>
    </source>
</evidence>
<organism evidence="11 12">
    <name type="scientific">Leptospira hartskeerlii</name>
    <dbReference type="NCBI Taxonomy" id="2023177"/>
    <lineage>
        <taxon>Bacteria</taxon>
        <taxon>Pseudomonadati</taxon>
        <taxon>Spirochaetota</taxon>
        <taxon>Spirochaetia</taxon>
        <taxon>Leptospirales</taxon>
        <taxon>Leptospiraceae</taxon>
        <taxon>Leptospira</taxon>
    </lineage>
</organism>
<dbReference type="InterPro" id="IPR005503">
    <property type="entry name" value="FliL"/>
</dbReference>